<proteinExistence type="predicted"/>
<protein>
    <submittedName>
        <fullName evidence="1">Uncharacterized protein</fullName>
    </submittedName>
</protein>
<name>A0A7I3Z4X5_PHYPA</name>
<accession>A0A7I3Z4X5</accession>
<keyword evidence="2" id="KW-1185">Reference proteome</keyword>
<dbReference type="AlphaFoldDB" id="A0A7I3Z4X5"/>
<dbReference type="EMBL" id="ABEU02000004">
    <property type="status" value="NOT_ANNOTATED_CDS"/>
    <property type="molecule type" value="Genomic_DNA"/>
</dbReference>
<organism evidence="1 2">
    <name type="scientific">Physcomitrium patens</name>
    <name type="common">Spreading-leaved earth moss</name>
    <name type="synonym">Physcomitrella patens</name>
    <dbReference type="NCBI Taxonomy" id="3218"/>
    <lineage>
        <taxon>Eukaryota</taxon>
        <taxon>Viridiplantae</taxon>
        <taxon>Streptophyta</taxon>
        <taxon>Embryophyta</taxon>
        <taxon>Bryophyta</taxon>
        <taxon>Bryophytina</taxon>
        <taxon>Bryopsida</taxon>
        <taxon>Funariidae</taxon>
        <taxon>Funariales</taxon>
        <taxon>Funariaceae</taxon>
        <taxon>Physcomitrium</taxon>
    </lineage>
</organism>
<dbReference type="Gramene" id="Pp3c4_4220V3.2">
    <property type="protein sequence ID" value="PAC:32920957.CDS.1"/>
    <property type="gene ID" value="Pp3c4_4220"/>
</dbReference>
<reference evidence="1 2" key="2">
    <citation type="journal article" date="2018" name="Plant J.">
        <title>The Physcomitrella patens chromosome-scale assembly reveals moss genome structure and evolution.</title>
        <authorList>
            <person name="Lang D."/>
            <person name="Ullrich K.K."/>
            <person name="Murat F."/>
            <person name="Fuchs J."/>
            <person name="Jenkins J."/>
            <person name="Haas F.B."/>
            <person name="Piednoel M."/>
            <person name="Gundlach H."/>
            <person name="Van Bel M."/>
            <person name="Meyberg R."/>
            <person name="Vives C."/>
            <person name="Morata J."/>
            <person name="Symeonidi A."/>
            <person name="Hiss M."/>
            <person name="Muchero W."/>
            <person name="Kamisugi Y."/>
            <person name="Saleh O."/>
            <person name="Blanc G."/>
            <person name="Decker E.L."/>
            <person name="van Gessel N."/>
            <person name="Grimwood J."/>
            <person name="Hayes R.D."/>
            <person name="Graham S.W."/>
            <person name="Gunter L.E."/>
            <person name="McDaniel S.F."/>
            <person name="Hoernstein S.N.W."/>
            <person name="Larsson A."/>
            <person name="Li F.W."/>
            <person name="Perroud P.F."/>
            <person name="Phillips J."/>
            <person name="Ranjan P."/>
            <person name="Rokshar D.S."/>
            <person name="Rothfels C.J."/>
            <person name="Schneider L."/>
            <person name="Shu S."/>
            <person name="Stevenson D.W."/>
            <person name="Thummler F."/>
            <person name="Tillich M."/>
            <person name="Villarreal Aguilar J.C."/>
            <person name="Widiez T."/>
            <person name="Wong G.K."/>
            <person name="Wymore A."/>
            <person name="Zhang Y."/>
            <person name="Zimmer A.D."/>
            <person name="Quatrano R.S."/>
            <person name="Mayer K.F.X."/>
            <person name="Goodstein D."/>
            <person name="Casacuberta J.M."/>
            <person name="Vandepoele K."/>
            <person name="Reski R."/>
            <person name="Cuming A.C."/>
            <person name="Tuskan G.A."/>
            <person name="Maumus F."/>
            <person name="Salse J."/>
            <person name="Schmutz J."/>
            <person name="Rensing S.A."/>
        </authorList>
    </citation>
    <scope>NUCLEOTIDE SEQUENCE [LARGE SCALE GENOMIC DNA]</scope>
    <source>
        <strain evidence="1 2">cv. Gransden 2004</strain>
    </source>
</reference>
<reference evidence="1 2" key="1">
    <citation type="journal article" date="2008" name="Science">
        <title>The Physcomitrella genome reveals evolutionary insights into the conquest of land by plants.</title>
        <authorList>
            <person name="Rensing S."/>
            <person name="Lang D."/>
            <person name="Zimmer A."/>
            <person name="Terry A."/>
            <person name="Salamov A."/>
            <person name="Shapiro H."/>
            <person name="Nishiyama T."/>
            <person name="Perroud P.-F."/>
            <person name="Lindquist E."/>
            <person name="Kamisugi Y."/>
            <person name="Tanahashi T."/>
            <person name="Sakakibara K."/>
            <person name="Fujita T."/>
            <person name="Oishi K."/>
            <person name="Shin-I T."/>
            <person name="Kuroki Y."/>
            <person name="Toyoda A."/>
            <person name="Suzuki Y."/>
            <person name="Hashimoto A."/>
            <person name="Yamaguchi K."/>
            <person name="Sugano A."/>
            <person name="Kohara Y."/>
            <person name="Fujiyama A."/>
            <person name="Anterola A."/>
            <person name="Aoki S."/>
            <person name="Ashton N."/>
            <person name="Barbazuk W.B."/>
            <person name="Barker E."/>
            <person name="Bennetzen J."/>
            <person name="Bezanilla M."/>
            <person name="Blankenship R."/>
            <person name="Cho S.H."/>
            <person name="Dutcher S."/>
            <person name="Estelle M."/>
            <person name="Fawcett J.A."/>
            <person name="Gundlach H."/>
            <person name="Hanada K."/>
            <person name="Heyl A."/>
            <person name="Hicks K.A."/>
            <person name="Hugh J."/>
            <person name="Lohr M."/>
            <person name="Mayer K."/>
            <person name="Melkozernov A."/>
            <person name="Murata T."/>
            <person name="Nelson D."/>
            <person name="Pils B."/>
            <person name="Prigge M."/>
            <person name="Reiss B."/>
            <person name="Renner T."/>
            <person name="Rombauts S."/>
            <person name="Rushton P."/>
            <person name="Sanderfoot A."/>
            <person name="Schween G."/>
            <person name="Shiu S.-H."/>
            <person name="Stueber K."/>
            <person name="Theodoulou F.L."/>
            <person name="Tu H."/>
            <person name="Van de Peer Y."/>
            <person name="Verrier P.J."/>
            <person name="Waters E."/>
            <person name="Wood A."/>
            <person name="Yang L."/>
            <person name="Cove D."/>
            <person name="Cuming A."/>
            <person name="Hasebe M."/>
            <person name="Lucas S."/>
            <person name="Mishler D.B."/>
            <person name="Reski R."/>
            <person name="Grigoriev I."/>
            <person name="Quatrano R.S."/>
            <person name="Boore J.L."/>
        </authorList>
    </citation>
    <scope>NUCLEOTIDE SEQUENCE [LARGE SCALE GENOMIC DNA]</scope>
    <source>
        <strain evidence="1 2">cv. Gransden 2004</strain>
    </source>
</reference>
<dbReference type="EnsemblPlants" id="Pp3c4_4220V3.2">
    <property type="protein sequence ID" value="PAC:32920957.CDS.1"/>
    <property type="gene ID" value="Pp3c4_4220"/>
</dbReference>
<evidence type="ECO:0000313" key="2">
    <source>
        <dbReference type="Proteomes" id="UP000006727"/>
    </source>
</evidence>
<evidence type="ECO:0000313" key="1">
    <source>
        <dbReference type="EnsemblPlants" id="PAC:32920957.CDS.1"/>
    </source>
</evidence>
<reference evidence="1" key="3">
    <citation type="submission" date="2020-12" db="UniProtKB">
        <authorList>
            <consortium name="EnsemblPlants"/>
        </authorList>
    </citation>
    <scope>IDENTIFICATION</scope>
</reference>
<dbReference type="Proteomes" id="UP000006727">
    <property type="component" value="Chromosome 4"/>
</dbReference>
<sequence>DVESLLRLVFGRLYISIEMIYKSREVRAILLELTIYKVLEELALIVQV</sequence>